<evidence type="ECO:0000313" key="1">
    <source>
        <dbReference type="EMBL" id="KAK8515982.1"/>
    </source>
</evidence>
<dbReference type="EMBL" id="JBBPBM010000061">
    <property type="protein sequence ID" value="KAK8515982.1"/>
    <property type="molecule type" value="Genomic_DNA"/>
</dbReference>
<accession>A0ABR2C9K5</accession>
<proteinExistence type="predicted"/>
<organism evidence="1 2">
    <name type="scientific">Hibiscus sabdariffa</name>
    <name type="common">roselle</name>
    <dbReference type="NCBI Taxonomy" id="183260"/>
    <lineage>
        <taxon>Eukaryota</taxon>
        <taxon>Viridiplantae</taxon>
        <taxon>Streptophyta</taxon>
        <taxon>Embryophyta</taxon>
        <taxon>Tracheophyta</taxon>
        <taxon>Spermatophyta</taxon>
        <taxon>Magnoliopsida</taxon>
        <taxon>eudicotyledons</taxon>
        <taxon>Gunneridae</taxon>
        <taxon>Pentapetalae</taxon>
        <taxon>rosids</taxon>
        <taxon>malvids</taxon>
        <taxon>Malvales</taxon>
        <taxon>Malvaceae</taxon>
        <taxon>Malvoideae</taxon>
        <taxon>Hibiscus</taxon>
    </lineage>
</organism>
<reference evidence="1 2" key="1">
    <citation type="journal article" date="2024" name="G3 (Bethesda)">
        <title>Genome assembly of Hibiscus sabdariffa L. provides insights into metabolisms of medicinal natural products.</title>
        <authorList>
            <person name="Kim T."/>
        </authorList>
    </citation>
    <scope>NUCLEOTIDE SEQUENCE [LARGE SCALE GENOMIC DNA]</scope>
    <source>
        <strain evidence="1">TK-2024</strain>
        <tissue evidence="1">Old leaves</tissue>
    </source>
</reference>
<dbReference type="Proteomes" id="UP001472677">
    <property type="component" value="Unassembled WGS sequence"/>
</dbReference>
<evidence type="ECO:0000313" key="2">
    <source>
        <dbReference type="Proteomes" id="UP001472677"/>
    </source>
</evidence>
<gene>
    <name evidence="1" type="ORF">V6N12_066820</name>
</gene>
<keyword evidence="2" id="KW-1185">Reference proteome</keyword>
<name>A0ABR2C9K5_9ROSI</name>
<sequence length="136" mass="15426">MCGMDLPRLVSEVSIRTGWKPQSDVRVLRNLICLSGMWIACRLPFVRMMFRPFSRFRFLSLNWTASSEEGTNQDYLPVGIHIRVASLGPGECPFCLSVVETPCTPFKIVWMRWKHCALVVFPMLSSLAPPPLLLIG</sequence>
<protein>
    <submittedName>
        <fullName evidence="1">Uncharacterized protein</fullName>
    </submittedName>
</protein>
<comment type="caution">
    <text evidence="1">The sequence shown here is derived from an EMBL/GenBank/DDBJ whole genome shotgun (WGS) entry which is preliminary data.</text>
</comment>